<dbReference type="GO" id="GO:0016301">
    <property type="term" value="F:kinase activity"/>
    <property type="evidence" value="ECO:0007669"/>
    <property type="project" value="UniProtKB-KW"/>
</dbReference>
<evidence type="ECO:0000256" key="5">
    <source>
        <dbReference type="ARBA" id="ARBA00022679"/>
    </source>
</evidence>
<dbReference type="EC" id="2.7.13.3" evidence="3"/>
<keyword evidence="4" id="KW-1003">Cell membrane</keyword>
<dbReference type="EMBL" id="JAVDQG010000006">
    <property type="protein sequence ID" value="MDR6226901.1"/>
    <property type="molecule type" value="Genomic_DNA"/>
</dbReference>
<evidence type="ECO:0000313" key="11">
    <source>
        <dbReference type="EMBL" id="MDR6226901.1"/>
    </source>
</evidence>
<dbReference type="InterPro" id="IPR003661">
    <property type="entry name" value="HisK_dim/P_dom"/>
</dbReference>
<name>A0ABU1IQ23_9BACL</name>
<feature type="transmembrane region" description="Helical" evidence="10">
    <location>
        <begin position="48"/>
        <end position="69"/>
    </location>
</feature>
<keyword evidence="9 10" id="KW-0472">Membrane</keyword>
<proteinExistence type="predicted"/>
<dbReference type="InterPro" id="IPR050351">
    <property type="entry name" value="BphY/WalK/GraS-like"/>
</dbReference>
<evidence type="ECO:0000313" key="12">
    <source>
        <dbReference type="Proteomes" id="UP001185012"/>
    </source>
</evidence>
<dbReference type="PANTHER" id="PTHR45453:SF2">
    <property type="entry name" value="HISTIDINE KINASE"/>
    <property type="match status" value="1"/>
</dbReference>
<keyword evidence="8 10" id="KW-1133">Transmembrane helix</keyword>
<dbReference type="CDD" id="cd00082">
    <property type="entry name" value="HisKA"/>
    <property type="match status" value="1"/>
</dbReference>
<protein>
    <recommendedName>
        <fullName evidence="3">histidine kinase</fullName>
        <ecNumber evidence="3">2.7.13.3</ecNumber>
    </recommendedName>
</protein>
<sequence>MKSEGVGRFLRDRLGWILLVVGNTFFVMGWFSLWFAREGVDFGRLGFALLYGGGITIGLLLVFLVADWLRWRPVERSLQCLAEGRESTVPTGPLYIQRQIRDAVRQLERARLAEHHRAQAEKQRHLDFMNQWVHQMKTPVSALSLLAQHPDAAAYRAEMEEELDKLDQGLEMVLHMARLDEFALDFHLDRVDLKAEVNRMVGERKRQWIRHRLFPRWEGEDDGSWEVYTDSKWNRFVLDQLFNNAIKYVSQHRESSNISTSLCKRRERRFISPSGTKARGFPRRIYLGCSTRFSQGRTAVALPKPPGWGSISSNR</sequence>
<evidence type="ECO:0000256" key="7">
    <source>
        <dbReference type="ARBA" id="ARBA00022777"/>
    </source>
</evidence>
<keyword evidence="12" id="KW-1185">Reference proteome</keyword>
<comment type="subcellular location">
    <subcellularLocation>
        <location evidence="2">Cell membrane</location>
        <topology evidence="2">Multi-pass membrane protein</topology>
    </subcellularLocation>
</comment>
<evidence type="ECO:0000256" key="9">
    <source>
        <dbReference type="ARBA" id="ARBA00023136"/>
    </source>
</evidence>
<evidence type="ECO:0000256" key="2">
    <source>
        <dbReference type="ARBA" id="ARBA00004651"/>
    </source>
</evidence>
<dbReference type="Proteomes" id="UP001185012">
    <property type="component" value="Unassembled WGS sequence"/>
</dbReference>
<comment type="caution">
    <text evidence="11">The sequence shown here is derived from an EMBL/GenBank/DDBJ whole genome shotgun (WGS) entry which is preliminary data.</text>
</comment>
<dbReference type="Gene3D" id="3.30.565.10">
    <property type="entry name" value="Histidine kinase-like ATPase, C-terminal domain"/>
    <property type="match status" value="1"/>
</dbReference>
<keyword evidence="5" id="KW-0808">Transferase</keyword>
<accession>A0ABU1IQ23</accession>
<evidence type="ECO:0000256" key="6">
    <source>
        <dbReference type="ARBA" id="ARBA00022692"/>
    </source>
</evidence>
<dbReference type="InterPro" id="IPR036890">
    <property type="entry name" value="HATPase_C_sf"/>
</dbReference>
<evidence type="ECO:0000256" key="4">
    <source>
        <dbReference type="ARBA" id="ARBA00022475"/>
    </source>
</evidence>
<comment type="catalytic activity">
    <reaction evidence="1">
        <text>ATP + protein L-histidine = ADP + protein N-phospho-L-histidine.</text>
        <dbReference type="EC" id="2.7.13.3"/>
    </reaction>
</comment>
<evidence type="ECO:0000256" key="8">
    <source>
        <dbReference type="ARBA" id="ARBA00022989"/>
    </source>
</evidence>
<evidence type="ECO:0000256" key="3">
    <source>
        <dbReference type="ARBA" id="ARBA00012438"/>
    </source>
</evidence>
<evidence type="ECO:0000256" key="1">
    <source>
        <dbReference type="ARBA" id="ARBA00000085"/>
    </source>
</evidence>
<keyword evidence="7 11" id="KW-0418">Kinase</keyword>
<organism evidence="11 12">
    <name type="scientific">Desmospora profundinema</name>
    <dbReference type="NCBI Taxonomy" id="1571184"/>
    <lineage>
        <taxon>Bacteria</taxon>
        <taxon>Bacillati</taxon>
        <taxon>Bacillota</taxon>
        <taxon>Bacilli</taxon>
        <taxon>Bacillales</taxon>
        <taxon>Thermoactinomycetaceae</taxon>
        <taxon>Desmospora</taxon>
    </lineage>
</organism>
<evidence type="ECO:0000256" key="10">
    <source>
        <dbReference type="SAM" id="Phobius"/>
    </source>
</evidence>
<feature type="transmembrane region" description="Helical" evidence="10">
    <location>
        <begin position="16"/>
        <end position="36"/>
    </location>
</feature>
<reference evidence="11 12" key="1">
    <citation type="submission" date="2023-07" db="EMBL/GenBank/DDBJ databases">
        <title>Genomic Encyclopedia of Type Strains, Phase IV (KMG-IV): sequencing the most valuable type-strain genomes for metagenomic binning, comparative biology and taxonomic classification.</title>
        <authorList>
            <person name="Goeker M."/>
        </authorList>
    </citation>
    <scope>NUCLEOTIDE SEQUENCE [LARGE SCALE GENOMIC DNA]</scope>
    <source>
        <strain evidence="11 12">DSM 45903</strain>
    </source>
</reference>
<dbReference type="PANTHER" id="PTHR45453">
    <property type="entry name" value="PHOSPHATE REGULON SENSOR PROTEIN PHOR"/>
    <property type="match status" value="1"/>
</dbReference>
<gene>
    <name evidence="11" type="ORF">JOE21_002911</name>
</gene>
<dbReference type="SUPFAM" id="SSF55874">
    <property type="entry name" value="ATPase domain of HSP90 chaperone/DNA topoisomerase II/histidine kinase"/>
    <property type="match status" value="1"/>
</dbReference>
<keyword evidence="6 10" id="KW-0812">Transmembrane</keyword>